<reference evidence="1 2" key="1">
    <citation type="journal article" date="2018" name="Sci. Rep.">
        <title>Genomic signatures of local adaptation to the degree of environmental predictability in rotifers.</title>
        <authorList>
            <person name="Franch-Gras L."/>
            <person name="Hahn C."/>
            <person name="Garcia-Roger E.M."/>
            <person name="Carmona M.J."/>
            <person name="Serra M."/>
            <person name="Gomez A."/>
        </authorList>
    </citation>
    <scope>NUCLEOTIDE SEQUENCE [LARGE SCALE GENOMIC DNA]</scope>
    <source>
        <strain evidence="1">HYR1</strain>
    </source>
</reference>
<keyword evidence="2" id="KW-1185">Reference proteome</keyword>
<organism evidence="1 2">
    <name type="scientific">Brachionus plicatilis</name>
    <name type="common">Marine rotifer</name>
    <name type="synonym">Brachionus muelleri</name>
    <dbReference type="NCBI Taxonomy" id="10195"/>
    <lineage>
        <taxon>Eukaryota</taxon>
        <taxon>Metazoa</taxon>
        <taxon>Spiralia</taxon>
        <taxon>Gnathifera</taxon>
        <taxon>Rotifera</taxon>
        <taxon>Eurotatoria</taxon>
        <taxon>Monogononta</taxon>
        <taxon>Pseudotrocha</taxon>
        <taxon>Ploima</taxon>
        <taxon>Brachionidae</taxon>
        <taxon>Brachionus</taxon>
    </lineage>
</organism>
<evidence type="ECO:0000313" key="2">
    <source>
        <dbReference type="Proteomes" id="UP000276133"/>
    </source>
</evidence>
<gene>
    <name evidence="1" type="ORF">BpHYR1_020440</name>
</gene>
<name>A0A3M7P828_BRAPC</name>
<protein>
    <submittedName>
        <fullName evidence="1">Uncharacterized protein</fullName>
    </submittedName>
</protein>
<dbReference type="Proteomes" id="UP000276133">
    <property type="component" value="Unassembled WGS sequence"/>
</dbReference>
<accession>A0A3M7P828</accession>
<dbReference type="AlphaFoldDB" id="A0A3M7P828"/>
<proteinExistence type="predicted"/>
<evidence type="ECO:0000313" key="1">
    <source>
        <dbReference type="EMBL" id="RMZ95212.1"/>
    </source>
</evidence>
<comment type="caution">
    <text evidence="1">The sequence shown here is derived from an EMBL/GenBank/DDBJ whole genome shotgun (WGS) entry which is preliminary data.</text>
</comment>
<sequence length="69" mass="8594">MDFKLLYHDQEYLNFNNFGKSKYLIFHIIELKKVKHEKFENCVIVFNKQMLSQMKLDQFELKFLIKYQI</sequence>
<dbReference type="EMBL" id="REGN01012509">
    <property type="protein sequence ID" value="RMZ95212.1"/>
    <property type="molecule type" value="Genomic_DNA"/>
</dbReference>